<protein>
    <recommendedName>
        <fullName evidence="4">Secreted protein</fullName>
    </recommendedName>
</protein>
<dbReference type="GeneID" id="82876249"/>
<evidence type="ECO:0000313" key="3">
    <source>
        <dbReference type="Proteomes" id="UP000019226"/>
    </source>
</evidence>
<dbReference type="RefSeq" id="WP_025386800.1">
    <property type="nucleotide sequence ID" value="NZ_CP004350.1"/>
</dbReference>
<accession>A0ABM5PL69</accession>
<reference evidence="3" key="1">
    <citation type="submission" date="2013-02" db="EMBL/GenBank/DDBJ databases">
        <title>The complete genome sequence of Corynebacterium casei LMG S-19264 (=DSM 44701).</title>
        <authorList>
            <person name="Ruckert C."/>
            <person name="Albersmeier A."/>
            <person name="Kalinowski J."/>
        </authorList>
    </citation>
    <scope>NUCLEOTIDE SEQUENCE [LARGE SCALE GENOMIC DNA]</scope>
    <source>
        <strain evidence="3">LMG S-19264</strain>
    </source>
</reference>
<dbReference type="EMBL" id="CP004350">
    <property type="protein sequence ID" value="AHI18594.1"/>
    <property type="molecule type" value="Genomic_DNA"/>
</dbReference>
<sequence>MKKSIFVTGLLVATVTLQGCSDTSSSSPLLAALAEQQDSAEEKGSVIIDFGDVYADYDEFIIVCQEDFREMALQHAGLADDSIDPLGDSESAVVAYSSDDDSEVFTDVVDQSDVTLCEGVQSSAIPITQNQQPFSYSDEDRSEAGSPWLRQGTDAALY</sequence>
<gene>
    <name evidence="2" type="ORF">CCASEI_00035</name>
</gene>
<evidence type="ECO:0000313" key="2">
    <source>
        <dbReference type="EMBL" id="AHI18594.1"/>
    </source>
</evidence>
<feature type="region of interest" description="Disordered" evidence="1">
    <location>
        <begin position="128"/>
        <end position="158"/>
    </location>
</feature>
<proteinExistence type="predicted"/>
<name>A0ABM5PL69_9CORY</name>
<organism evidence="2 3">
    <name type="scientific">Corynebacterium casei LMG S-19264</name>
    <dbReference type="NCBI Taxonomy" id="1285583"/>
    <lineage>
        <taxon>Bacteria</taxon>
        <taxon>Bacillati</taxon>
        <taxon>Actinomycetota</taxon>
        <taxon>Actinomycetes</taxon>
        <taxon>Mycobacteriales</taxon>
        <taxon>Corynebacteriaceae</taxon>
        <taxon>Corynebacterium</taxon>
    </lineage>
</organism>
<dbReference type="Proteomes" id="UP000019226">
    <property type="component" value="Chromosome"/>
</dbReference>
<dbReference type="PROSITE" id="PS51257">
    <property type="entry name" value="PROKAR_LIPOPROTEIN"/>
    <property type="match status" value="1"/>
</dbReference>
<evidence type="ECO:0000256" key="1">
    <source>
        <dbReference type="SAM" id="MobiDB-lite"/>
    </source>
</evidence>
<evidence type="ECO:0008006" key="4">
    <source>
        <dbReference type="Google" id="ProtNLM"/>
    </source>
</evidence>
<keyword evidence="3" id="KW-1185">Reference proteome</keyword>